<accession>A0A222EAM0</accession>
<evidence type="ECO:0000256" key="1">
    <source>
        <dbReference type="SAM" id="MobiDB-lite"/>
    </source>
</evidence>
<dbReference type="KEGG" id="aht:ANTHELSMS3_04879"/>
<feature type="domain" description="YHYH" evidence="3">
    <location>
        <begin position="149"/>
        <end position="252"/>
    </location>
</feature>
<dbReference type="RefSeq" id="WP_094037383.1">
    <property type="nucleotide sequence ID" value="NZ_CP022541.1"/>
</dbReference>
<feature type="chain" id="PRO_5012601008" evidence="2">
    <location>
        <begin position="26"/>
        <end position="390"/>
    </location>
</feature>
<dbReference type="OrthoDB" id="9796530at2"/>
<dbReference type="Pfam" id="PF14240">
    <property type="entry name" value="YHYH"/>
    <property type="match status" value="1"/>
</dbReference>
<sequence length="390" mass="40556">MKHHSRKVRLLVTAAILCTPQIAAAHPDLAEFEQTAFVEHPTTVDCTLTDGTAATCYEITVGYKPADLEIGPFCPATLNDAGGIWDWTGENAKLYRIDEAFLRMLDDLGYRFFDDDGAVHIVDNATDRPTVDHACINVSPAEDVTITMLLPVDPVMADQPTRLGTVGKVGVALDGVPIFSDAPSIQATGHMPALDICGGHVDPGGWYHWHATSTDIETTYGAAGVDAACALTQDSGALFGYAFDGFAMFGSTEADGATPAGLDACNGHVGATALGETYHYHASVDFPNLPPCLVGVQAADNFSTTATAGVGATRAGADGRNEPPRPTDGGPGQMPPGFDEAAAKLGISTDRLMEALQSSGPGRPDLAAAAKALGITEDALRTVLPPPPGQ</sequence>
<dbReference type="EMBL" id="CP022541">
    <property type="protein sequence ID" value="ASP23269.1"/>
    <property type="molecule type" value="Genomic_DNA"/>
</dbReference>
<reference evidence="4 5" key="1">
    <citation type="submission" date="2017-07" db="EMBL/GenBank/DDBJ databases">
        <title>Genome Sequence of Antarctobacter heliothermus Strain SMS3 Isolated from a culture of the Diatom Skeletonema marinoi.</title>
        <authorList>
            <person name="Topel M."/>
            <person name="Pinder M.I.M."/>
            <person name="Johansson O.N."/>
            <person name="Kourtchenko O."/>
            <person name="Godhe A."/>
            <person name="Clarke A.K."/>
        </authorList>
    </citation>
    <scope>NUCLEOTIDE SEQUENCE [LARGE SCALE GENOMIC DNA]</scope>
    <source>
        <strain evidence="4 5">SMS3</strain>
        <plasmid evidence="5">Plasmid psms3-1</plasmid>
    </source>
</reference>
<organism evidence="4 5">
    <name type="scientific">Antarctobacter heliothermus</name>
    <dbReference type="NCBI Taxonomy" id="74033"/>
    <lineage>
        <taxon>Bacteria</taxon>
        <taxon>Pseudomonadati</taxon>
        <taxon>Pseudomonadota</taxon>
        <taxon>Alphaproteobacteria</taxon>
        <taxon>Rhodobacterales</taxon>
        <taxon>Roseobacteraceae</taxon>
        <taxon>Antarctobacter</taxon>
    </lineage>
</organism>
<dbReference type="Proteomes" id="UP000203589">
    <property type="component" value="Plasmid pSMS3-1"/>
</dbReference>
<evidence type="ECO:0000313" key="5">
    <source>
        <dbReference type="Proteomes" id="UP000203589"/>
    </source>
</evidence>
<keyword evidence="4" id="KW-0614">Plasmid</keyword>
<protein>
    <submittedName>
        <fullName evidence="4">YHYH protein</fullName>
    </submittedName>
</protein>
<geneLocation type="plasmid" evidence="5">
    <name>psms3-1</name>
</geneLocation>
<feature type="region of interest" description="Disordered" evidence="1">
    <location>
        <begin position="311"/>
        <end position="337"/>
    </location>
</feature>
<feature type="signal peptide" evidence="2">
    <location>
        <begin position="1"/>
        <end position="25"/>
    </location>
</feature>
<dbReference type="InterPro" id="IPR025924">
    <property type="entry name" value="YHYH_dom"/>
</dbReference>
<keyword evidence="2" id="KW-0732">Signal</keyword>
<keyword evidence="5" id="KW-1185">Reference proteome</keyword>
<evidence type="ECO:0000256" key="2">
    <source>
        <dbReference type="SAM" id="SignalP"/>
    </source>
</evidence>
<evidence type="ECO:0000259" key="3">
    <source>
        <dbReference type="Pfam" id="PF14240"/>
    </source>
</evidence>
<name>A0A222EAM0_9RHOB</name>
<gene>
    <name evidence="4" type="ORF">ANTHELSMS3_04879</name>
</gene>
<evidence type="ECO:0000313" key="4">
    <source>
        <dbReference type="EMBL" id="ASP23269.1"/>
    </source>
</evidence>
<proteinExistence type="predicted"/>
<dbReference type="AlphaFoldDB" id="A0A222EAM0"/>